<reference evidence="8 9" key="1">
    <citation type="journal article" date="2016" name="Nat. Commun.">
        <title>Thousands of microbial genomes shed light on interconnected biogeochemical processes in an aquifer system.</title>
        <authorList>
            <person name="Anantharaman K."/>
            <person name="Brown C.T."/>
            <person name="Hug L.A."/>
            <person name="Sharon I."/>
            <person name="Castelle C.J."/>
            <person name="Probst A.J."/>
            <person name="Thomas B.C."/>
            <person name="Singh A."/>
            <person name="Wilkins M.J."/>
            <person name="Karaoz U."/>
            <person name="Brodie E.L."/>
            <person name="Williams K.H."/>
            <person name="Hubbard S.S."/>
            <person name="Banfield J.F."/>
        </authorList>
    </citation>
    <scope>NUCLEOTIDE SEQUENCE [LARGE SCALE GENOMIC DNA]</scope>
</reference>
<evidence type="ECO:0000256" key="7">
    <source>
        <dbReference type="SAM" id="Phobius"/>
    </source>
</evidence>
<feature type="transmembrane region" description="Helical" evidence="7">
    <location>
        <begin position="107"/>
        <end position="127"/>
    </location>
</feature>
<dbReference type="GO" id="GO:0071555">
    <property type="term" value="P:cell wall organization"/>
    <property type="evidence" value="ECO:0007669"/>
    <property type="project" value="TreeGrafter"/>
</dbReference>
<keyword evidence="2" id="KW-1003">Cell membrane</keyword>
<keyword evidence="4 7" id="KW-0812">Transmembrane</keyword>
<feature type="transmembrane region" description="Helical" evidence="7">
    <location>
        <begin position="174"/>
        <end position="193"/>
    </location>
</feature>
<comment type="caution">
    <text evidence="8">The sequence shown here is derived from an EMBL/GenBank/DDBJ whole genome shotgun (WGS) entry which is preliminary data.</text>
</comment>
<evidence type="ECO:0000256" key="4">
    <source>
        <dbReference type="ARBA" id="ARBA00022692"/>
    </source>
</evidence>
<dbReference type="PANTHER" id="PTHR22926:SF3">
    <property type="entry name" value="UNDECAPRENYL-PHOSPHATE ALPHA-N-ACETYLGLUCOSAMINYL 1-PHOSPHATE TRANSFERASE"/>
    <property type="match status" value="1"/>
</dbReference>
<feature type="transmembrane region" description="Helical" evidence="7">
    <location>
        <begin position="199"/>
        <end position="221"/>
    </location>
</feature>
<dbReference type="GO" id="GO:0009103">
    <property type="term" value="P:lipopolysaccharide biosynthetic process"/>
    <property type="evidence" value="ECO:0007669"/>
    <property type="project" value="TreeGrafter"/>
</dbReference>
<dbReference type="Pfam" id="PF00953">
    <property type="entry name" value="Glycos_transf_4"/>
    <property type="match status" value="1"/>
</dbReference>
<accession>A0A1F6M465</accession>
<dbReference type="CDD" id="cd06853">
    <property type="entry name" value="GT_WecA_like"/>
    <property type="match status" value="1"/>
</dbReference>
<dbReference type="GO" id="GO:0044038">
    <property type="term" value="P:cell wall macromolecule biosynthetic process"/>
    <property type="evidence" value="ECO:0007669"/>
    <property type="project" value="TreeGrafter"/>
</dbReference>
<feature type="transmembrane region" description="Helical" evidence="7">
    <location>
        <begin position="228"/>
        <end position="247"/>
    </location>
</feature>
<organism evidence="8 9">
    <name type="scientific">Candidatus Magasanikbacteria bacterium RIFCSPHIGHO2_02_FULL_41_13</name>
    <dbReference type="NCBI Taxonomy" id="1798676"/>
    <lineage>
        <taxon>Bacteria</taxon>
        <taxon>Candidatus Magasanikiibacteriota</taxon>
    </lineage>
</organism>
<sequence>MLFVYFLLTFLLSLLLTPLIALVMRRLGVVDRPTQKRKIHKKSIPLGGGLAIFLAFFISIFWALFRTHDIGIDIQSRHIIGIFFGALVLFIGGFLDDKYNFSPWKQICFPIFASVIAIACGIGLESISSPTGGIWRLDLFRISLSGLGNFIVLADMLVFFWLMGMMFTTKLLDGMDGLSTGIVTIGALVIFFLSRQPKWFQPEVSLFAVIFIASCLGFLVWNSHPAKIFLGEGGSLFIGFLLGTLAIISGSKIATTLLVMGVPMLDVLRVIILRLGRKKSIFVGDSEHLHFRLLHSGLDQRQTVFLFYTIAFAFGISTLFLQSNQKLIALLFLFILMMLFGVYFSRKTL</sequence>
<feature type="transmembrane region" description="Helical" evidence="7">
    <location>
        <begin position="253"/>
        <end position="272"/>
    </location>
</feature>
<dbReference type="GO" id="GO:0005886">
    <property type="term" value="C:plasma membrane"/>
    <property type="evidence" value="ECO:0007669"/>
    <property type="project" value="UniProtKB-SubCell"/>
</dbReference>
<name>A0A1F6M465_9BACT</name>
<evidence type="ECO:0000313" key="8">
    <source>
        <dbReference type="EMBL" id="OGH66404.1"/>
    </source>
</evidence>
<evidence type="ECO:0008006" key="10">
    <source>
        <dbReference type="Google" id="ProtNLM"/>
    </source>
</evidence>
<keyword evidence="5 7" id="KW-1133">Transmembrane helix</keyword>
<feature type="transmembrane region" description="Helical" evidence="7">
    <location>
        <begin position="327"/>
        <end position="345"/>
    </location>
</feature>
<evidence type="ECO:0000256" key="2">
    <source>
        <dbReference type="ARBA" id="ARBA00022475"/>
    </source>
</evidence>
<feature type="transmembrane region" description="Helical" evidence="7">
    <location>
        <begin position="303"/>
        <end position="321"/>
    </location>
</feature>
<dbReference type="InterPro" id="IPR000715">
    <property type="entry name" value="Glycosyl_transferase_4"/>
</dbReference>
<protein>
    <recommendedName>
        <fullName evidence="10">Undecaprenyl-phosphate alpha-N-acetylglucosaminyl 1-phosphate transferase</fullName>
    </recommendedName>
</protein>
<dbReference type="AlphaFoldDB" id="A0A1F6M465"/>
<feature type="transmembrane region" description="Helical" evidence="7">
    <location>
        <begin position="6"/>
        <end position="24"/>
    </location>
</feature>
<dbReference type="GO" id="GO:0016780">
    <property type="term" value="F:phosphotransferase activity, for other substituted phosphate groups"/>
    <property type="evidence" value="ECO:0007669"/>
    <property type="project" value="InterPro"/>
</dbReference>
<evidence type="ECO:0000256" key="3">
    <source>
        <dbReference type="ARBA" id="ARBA00022679"/>
    </source>
</evidence>
<dbReference type="STRING" id="1798676.A3B90_00120"/>
<evidence type="ECO:0000256" key="1">
    <source>
        <dbReference type="ARBA" id="ARBA00004651"/>
    </source>
</evidence>
<evidence type="ECO:0000256" key="5">
    <source>
        <dbReference type="ARBA" id="ARBA00022989"/>
    </source>
</evidence>
<gene>
    <name evidence="8" type="ORF">A3B90_00120</name>
</gene>
<feature type="transmembrane region" description="Helical" evidence="7">
    <location>
        <begin position="44"/>
        <end position="65"/>
    </location>
</feature>
<feature type="transmembrane region" description="Helical" evidence="7">
    <location>
        <begin position="139"/>
        <end position="162"/>
    </location>
</feature>
<dbReference type="EMBL" id="MFPX01000018">
    <property type="protein sequence ID" value="OGH66404.1"/>
    <property type="molecule type" value="Genomic_DNA"/>
</dbReference>
<comment type="subcellular location">
    <subcellularLocation>
        <location evidence="1">Cell membrane</location>
        <topology evidence="1">Multi-pass membrane protein</topology>
    </subcellularLocation>
</comment>
<keyword evidence="3" id="KW-0808">Transferase</keyword>
<keyword evidence="6 7" id="KW-0472">Membrane</keyword>
<feature type="transmembrane region" description="Helical" evidence="7">
    <location>
        <begin position="77"/>
        <end position="95"/>
    </location>
</feature>
<evidence type="ECO:0000256" key="6">
    <source>
        <dbReference type="ARBA" id="ARBA00023136"/>
    </source>
</evidence>
<dbReference type="Proteomes" id="UP000178742">
    <property type="component" value="Unassembled WGS sequence"/>
</dbReference>
<dbReference type="PANTHER" id="PTHR22926">
    <property type="entry name" value="PHOSPHO-N-ACETYLMURAMOYL-PENTAPEPTIDE-TRANSFERASE"/>
    <property type="match status" value="1"/>
</dbReference>
<evidence type="ECO:0000313" key="9">
    <source>
        <dbReference type="Proteomes" id="UP000178742"/>
    </source>
</evidence>
<proteinExistence type="predicted"/>